<keyword evidence="3" id="KW-0645">Protease</keyword>
<evidence type="ECO:0000313" key="4">
    <source>
        <dbReference type="Proteomes" id="UP000799779"/>
    </source>
</evidence>
<keyword evidence="4" id="KW-1185">Reference proteome</keyword>
<dbReference type="Gene3D" id="2.130.10.10">
    <property type="entry name" value="YVTN repeat-like/Quinoprotein amine dehydrogenase"/>
    <property type="match status" value="1"/>
</dbReference>
<dbReference type="PANTHER" id="PTHR19879:SF9">
    <property type="entry name" value="TRANSCRIPTION INITIATION FACTOR TFIID SUBUNIT 5"/>
    <property type="match status" value="1"/>
</dbReference>
<dbReference type="Pfam" id="PF00400">
    <property type="entry name" value="WD40"/>
    <property type="match status" value="1"/>
</dbReference>
<evidence type="ECO:0000256" key="2">
    <source>
        <dbReference type="SAM" id="MobiDB-lite"/>
    </source>
</evidence>
<dbReference type="PROSITE" id="PS50082">
    <property type="entry name" value="WD_REPEATS_2"/>
    <property type="match status" value="1"/>
</dbReference>
<gene>
    <name evidence="3" type="ORF">P154DRAFT_625095</name>
</gene>
<dbReference type="GO" id="GO:0006508">
    <property type="term" value="P:proteolysis"/>
    <property type="evidence" value="ECO:0007669"/>
    <property type="project" value="UniProtKB-KW"/>
</dbReference>
<proteinExistence type="predicted"/>
<dbReference type="InterPro" id="IPR015943">
    <property type="entry name" value="WD40/YVTN_repeat-like_dom_sf"/>
</dbReference>
<reference evidence="3" key="1">
    <citation type="journal article" date="2020" name="Stud. Mycol.">
        <title>101 Dothideomycetes genomes: a test case for predicting lifestyles and emergence of pathogens.</title>
        <authorList>
            <person name="Haridas S."/>
            <person name="Albert R."/>
            <person name="Binder M."/>
            <person name="Bloem J."/>
            <person name="Labutti K."/>
            <person name="Salamov A."/>
            <person name="Andreopoulos B."/>
            <person name="Baker S."/>
            <person name="Barry K."/>
            <person name="Bills G."/>
            <person name="Bluhm B."/>
            <person name="Cannon C."/>
            <person name="Castanera R."/>
            <person name="Culley D."/>
            <person name="Daum C."/>
            <person name="Ezra D."/>
            <person name="Gonzalez J."/>
            <person name="Henrissat B."/>
            <person name="Kuo A."/>
            <person name="Liang C."/>
            <person name="Lipzen A."/>
            <person name="Lutzoni F."/>
            <person name="Magnuson J."/>
            <person name="Mondo S."/>
            <person name="Nolan M."/>
            <person name="Ohm R."/>
            <person name="Pangilinan J."/>
            <person name="Park H.-J."/>
            <person name="Ramirez L."/>
            <person name="Alfaro M."/>
            <person name="Sun H."/>
            <person name="Tritt A."/>
            <person name="Yoshinaga Y."/>
            <person name="Zwiers L.-H."/>
            <person name="Turgeon B."/>
            <person name="Goodwin S."/>
            <person name="Spatafora J."/>
            <person name="Crous P."/>
            <person name="Grigoriev I."/>
        </authorList>
    </citation>
    <scope>NUCLEOTIDE SEQUENCE</scope>
    <source>
        <strain evidence="3">CBS 123094</strain>
    </source>
</reference>
<keyword evidence="1" id="KW-0853">WD repeat</keyword>
<name>A0A6A5W199_9PLEO</name>
<organism evidence="3 4">
    <name type="scientific">Amniculicola lignicola CBS 123094</name>
    <dbReference type="NCBI Taxonomy" id="1392246"/>
    <lineage>
        <taxon>Eukaryota</taxon>
        <taxon>Fungi</taxon>
        <taxon>Dikarya</taxon>
        <taxon>Ascomycota</taxon>
        <taxon>Pezizomycotina</taxon>
        <taxon>Dothideomycetes</taxon>
        <taxon>Pleosporomycetidae</taxon>
        <taxon>Pleosporales</taxon>
        <taxon>Amniculicolaceae</taxon>
        <taxon>Amniculicola</taxon>
    </lineage>
</organism>
<dbReference type="SUPFAM" id="SSF50998">
    <property type="entry name" value="Quinoprotein alcohol dehydrogenase-like"/>
    <property type="match status" value="1"/>
</dbReference>
<accession>A0A6A5W199</accession>
<evidence type="ECO:0000256" key="1">
    <source>
        <dbReference type="PROSITE-ProRule" id="PRU00221"/>
    </source>
</evidence>
<dbReference type="Proteomes" id="UP000799779">
    <property type="component" value="Unassembled WGS sequence"/>
</dbReference>
<sequence>MPSRVQFLTAYEFPLEIEQDFEANGKKAKWALNHPKQWGQEEDSFKIASSSNTGGEMSYGGMGISSAVSDDGKLLAISSMSKIYIYNIAAKELRAEVEGNGLPCFRPSIHNTQSDEQTAKKGEQNDGAETGPSYTILCGVPATDLGKYTSQRGKLILWDFDATGRVLDFSEPIDNAQFATKALESIIPDLISQHEWTKDFIDSGTLKSDFERALYKASAQHRRRHNITFLDARGGDFGSSPFSADGKLLLFHAHGDTTQHGMRPADQLPQIVVWDLATNTEKFRLAGHTDAIMWTGISPSGAHIASVSWDGTMRVYSGLTGEFLWVTENSGRQSWAGAFSPDSKSIVWTSKGGMVVQVHDADDGRVIATFGGTFDRWCRNVAWHPDGQRVVLCGGRHAFVWRPFQDTESSAAIEQHLEVPADKDWRAFVEISAEWALGGRKLVVTIPDRTRLI</sequence>
<protein>
    <submittedName>
        <fullName evidence="3">Tricorn protease domain 2-containing protein</fullName>
    </submittedName>
</protein>
<evidence type="ECO:0000313" key="3">
    <source>
        <dbReference type="EMBL" id="KAF1993921.1"/>
    </source>
</evidence>
<dbReference type="GO" id="GO:0008233">
    <property type="term" value="F:peptidase activity"/>
    <property type="evidence" value="ECO:0007669"/>
    <property type="project" value="UniProtKB-KW"/>
</dbReference>
<dbReference type="InterPro" id="IPR001680">
    <property type="entry name" value="WD40_rpt"/>
</dbReference>
<dbReference type="OrthoDB" id="1367865at2759"/>
<feature type="repeat" description="WD" evidence="1">
    <location>
        <begin position="285"/>
        <end position="317"/>
    </location>
</feature>
<keyword evidence="3" id="KW-0378">Hydrolase</keyword>
<dbReference type="InterPro" id="IPR011047">
    <property type="entry name" value="Quinoprotein_ADH-like_sf"/>
</dbReference>
<dbReference type="Pfam" id="PF07676">
    <property type="entry name" value="PD40"/>
    <property type="match status" value="1"/>
</dbReference>
<dbReference type="EMBL" id="ML977679">
    <property type="protein sequence ID" value="KAF1993921.1"/>
    <property type="molecule type" value="Genomic_DNA"/>
</dbReference>
<dbReference type="SMART" id="SM00320">
    <property type="entry name" value="WD40"/>
    <property type="match status" value="2"/>
</dbReference>
<dbReference type="AlphaFoldDB" id="A0A6A5W199"/>
<dbReference type="PANTHER" id="PTHR19879">
    <property type="entry name" value="TRANSCRIPTION INITIATION FACTOR TFIID"/>
    <property type="match status" value="1"/>
</dbReference>
<feature type="region of interest" description="Disordered" evidence="2">
    <location>
        <begin position="106"/>
        <end position="132"/>
    </location>
</feature>
<dbReference type="InterPro" id="IPR011659">
    <property type="entry name" value="WD40"/>
</dbReference>